<evidence type="ECO:0000256" key="3">
    <source>
        <dbReference type="ARBA" id="ARBA00022833"/>
    </source>
</evidence>
<dbReference type="OrthoDB" id="153872at2759"/>
<gene>
    <name evidence="6" type="ORF">Tsubulata_020094</name>
</gene>
<sequence>MKKCELCMLPARTYCESDQASLCWDCDAKVHGANFLVARHSRCLLCHTCQSLTPWTASGSKLGHTVSVCDSCINHPRGEADEDQDSDTESTSGGDGGGNDDSDDDGNGVEDGENQVVPWTSATPPPPVSMSTSSSSNSNNSSSTNTSGRNRQQHRWFAADSVDFVSLKSHQRTSINVSSLQADIDPTSSQVGGGDYSDDDDHGWRGGSSVDYCCSRRLKKRRIDSGRRVRPVLAAGRPV</sequence>
<dbReference type="InterPro" id="IPR049808">
    <property type="entry name" value="CONSTANS-like_Bbox1"/>
</dbReference>
<dbReference type="PANTHER" id="PTHR31717:SF60">
    <property type="entry name" value="B-BOX TYPE ZINC FINGER FAMILY PROTEIN"/>
    <property type="match status" value="1"/>
</dbReference>
<proteinExistence type="predicted"/>
<keyword evidence="7" id="KW-1185">Reference proteome</keyword>
<evidence type="ECO:0000313" key="7">
    <source>
        <dbReference type="Proteomes" id="UP001141552"/>
    </source>
</evidence>
<evidence type="ECO:0000256" key="4">
    <source>
        <dbReference type="SAM" id="MobiDB-lite"/>
    </source>
</evidence>
<name>A0A9Q0GLB2_9ROSI</name>
<evidence type="ECO:0000259" key="5">
    <source>
        <dbReference type="SMART" id="SM00336"/>
    </source>
</evidence>
<feature type="region of interest" description="Disordered" evidence="4">
    <location>
        <begin position="184"/>
        <end position="209"/>
    </location>
</feature>
<protein>
    <recommendedName>
        <fullName evidence="5">B box-type domain-containing protein</fullName>
    </recommendedName>
</protein>
<feature type="domain" description="B box-type" evidence="5">
    <location>
        <begin position="1"/>
        <end position="45"/>
    </location>
</feature>
<feature type="compositionally biased region" description="Acidic residues" evidence="4">
    <location>
        <begin position="98"/>
        <end position="113"/>
    </location>
</feature>
<dbReference type="AlphaFoldDB" id="A0A9Q0GLB2"/>
<organism evidence="6 7">
    <name type="scientific">Turnera subulata</name>
    <dbReference type="NCBI Taxonomy" id="218843"/>
    <lineage>
        <taxon>Eukaryota</taxon>
        <taxon>Viridiplantae</taxon>
        <taxon>Streptophyta</taxon>
        <taxon>Embryophyta</taxon>
        <taxon>Tracheophyta</taxon>
        <taxon>Spermatophyta</taxon>
        <taxon>Magnoliopsida</taxon>
        <taxon>eudicotyledons</taxon>
        <taxon>Gunneridae</taxon>
        <taxon>Pentapetalae</taxon>
        <taxon>rosids</taxon>
        <taxon>fabids</taxon>
        <taxon>Malpighiales</taxon>
        <taxon>Passifloraceae</taxon>
        <taxon>Turnera</taxon>
    </lineage>
</organism>
<evidence type="ECO:0000313" key="6">
    <source>
        <dbReference type="EMBL" id="KAJ4850629.1"/>
    </source>
</evidence>
<evidence type="ECO:0000256" key="1">
    <source>
        <dbReference type="ARBA" id="ARBA00022723"/>
    </source>
</evidence>
<keyword evidence="3" id="KW-0862">Zinc</keyword>
<keyword evidence="2" id="KW-0863">Zinc-finger</keyword>
<comment type="caution">
    <text evidence="6">The sequence shown here is derived from an EMBL/GenBank/DDBJ whole genome shotgun (WGS) entry which is preliminary data.</text>
</comment>
<dbReference type="CDD" id="cd19821">
    <property type="entry name" value="Bbox1_BBX-like"/>
    <property type="match status" value="1"/>
</dbReference>
<reference evidence="6" key="2">
    <citation type="journal article" date="2023" name="Plants (Basel)">
        <title>Annotation of the Turnera subulata (Passifloraceae) Draft Genome Reveals the S-Locus Evolved after the Divergence of Turneroideae from Passifloroideae in a Stepwise Manner.</title>
        <authorList>
            <person name="Henning P.M."/>
            <person name="Roalson E.H."/>
            <person name="Mir W."/>
            <person name="McCubbin A.G."/>
            <person name="Shore J.S."/>
        </authorList>
    </citation>
    <scope>NUCLEOTIDE SEQUENCE</scope>
    <source>
        <strain evidence="6">F60SS</strain>
    </source>
</reference>
<evidence type="ECO:0000256" key="2">
    <source>
        <dbReference type="ARBA" id="ARBA00022771"/>
    </source>
</evidence>
<reference evidence="6" key="1">
    <citation type="submission" date="2022-02" db="EMBL/GenBank/DDBJ databases">
        <authorList>
            <person name="Henning P.M."/>
            <person name="McCubbin A.G."/>
            <person name="Shore J.S."/>
        </authorList>
    </citation>
    <scope>NUCLEOTIDE SEQUENCE</scope>
    <source>
        <strain evidence="6">F60SS</strain>
        <tissue evidence="6">Leaves</tissue>
    </source>
</reference>
<dbReference type="PANTHER" id="PTHR31717">
    <property type="entry name" value="ZINC FINGER PROTEIN CONSTANS-LIKE 10"/>
    <property type="match status" value="1"/>
</dbReference>
<dbReference type="EMBL" id="JAKUCV010000267">
    <property type="protein sequence ID" value="KAJ4850629.1"/>
    <property type="molecule type" value="Genomic_DNA"/>
</dbReference>
<dbReference type="Proteomes" id="UP001141552">
    <property type="component" value="Unassembled WGS sequence"/>
</dbReference>
<dbReference type="GO" id="GO:0008270">
    <property type="term" value="F:zinc ion binding"/>
    <property type="evidence" value="ECO:0007669"/>
    <property type="project" value="UniProtKB-KW"/>
</dbReference>
<accession>A0A9Q0GLB2</accession>
<feature type="compositionally biased region" description="Low complexity" evidence="4">
    <location>
        <begin position="129"/>
        <end position="147"/>
    </location>
</feature>
<dbReference type="Pfam" id="PF00643">
    <property type="entry name" value="zf-B_box"/>
    <property type="match status" value="1"/>
</dbReference>
<dbReference type="InterPro" id="IPR000315">
    <property type="entry name" value="Znf_B-box"/>
</dbReference>
<feature type="region of interest" description="Disordered" evidence="4">
    <location>
        <begin position="77"/>
        <end position="152"/>
    </location>
</feature>
<dbReference type="SMART" id="SM00336">
    <property type="entry name" value="BBOX"/>
    <property type="match status" value="1"/>
</dbReference>
<keyword evidence="1" id="KW-0479">Metal-binding</keyword>